<reference evidence="11 12" key="1">
    <citation type="journal article" date="2017" name="Genome Announc.">
        <title>Draft Genome Sequence of a Sporulating and Motile Strain of Lachnotalea glycerini Isolated from Water in Quebec City, Canada.</title>
        <authorList>
            <person name="Maheux A.F."/>
            <person name="Boudreau D.K."/>
            <person name="Berube E."/>
            <person name="Boissinot M."/>
            <person name="Raymond F."/>
            <person name="Brodeur S."/>
            <person name="Corbeil J."/>
            <person name="Isabel S."/>
            <person name="Omar R.F."/>
            <person name="Bergeron M.G."/>
        </authorList>
    </citation>
    <scope>NUCLEOTIDE SEQUENCE [LARGE SCALE GENOMIC DNA]</scope>
    <source>
        <strain evidence="11 12">CCRI-19302</strain>
    </source>
</reference>
<organism evidence="10 13">
    <name type="scientific">Lachnotalea glycerini</name>
    <dbReference type="NCBI Taxonomy" id="1763509"/>
    <lineage>
        <taxon>Bacteria</taxon>
        <taxon>Bacillati</taxon>
        <taxon>Bacillota</taxon>
        <taxon>Clostridia</taxon>
        <taxon>Lachnospirales</taxon>
        <taxon>Lachnospiraceae</taxon>
        <taxon>Lachnotalea</taxon>
    </lineage>
</organism>
<feature type="domain" description="ABC transporter" evidence="9">
    <location>
        <begin position="257"/>
        <end position="505"/>
    </location>
</feature>
<dbReference type="EMBL" id="NOKA02000007">
    <property type="protein sequence ID" value="RDY31977.1"/>
    <property type="molecule type" value="Genomic_DNA"/>
</dbReference>
<evidence type="ECO:0000259" key="9">
    <source>
        <dbReference type="PROSITE" id="PS50893"/>
    </source>
</evidence>
<dbReference type="FunFam" id="3.40.50.300:FF:000127">
    <property type="entry name" value="Ribose import ATP-binding protein RbsA"/>
    <property type="match status" value="1"/>
</dbReference>
<dbReference type="SUPFAM" id="SSF52540">
    <property type="entry name" value="P-loop containing nucleoside triphosphate hydrolases"/>
    <property type="match status" value="2"/>
</dbReference>
<keyword evidence="3" id="KW-1003">Cell membrane</keyword>
<dbReference type="SMART" id="SM00382">
    <property type="entry name" value="AAA"/>
    <property type="match status" value="2"/>
</dbReference>
<dbReference type="InterPro" id="IPR017871">
    <property type="entry name" value="ABC_transporter-like_CS"/>
</dbReference>
<dbReference type="PROSITE" id="PS50893">
    <property type="entry name" value="ABC_TRANSPORTER_2"/>
    <property type="match status" value="2"/>
</dbReference>
<keyword evidence="7" id="KW-1278">Translocase</keyword>
<evidence type="ECO:0000256" key="8">
    <source>
        <dbReference type="ARBA" id="ARBA00023136"/>
    </source>
</evidence>
<keyword evidence="5" id="KW-0547">Nucleotide-binding</keyword>
<evidence type="ECO:0000256" key="3">
    <source>
        <dbReference type="ARBA" id="ARBA00022475"/>
    </source>
</evidence>
<dbReference type="AlphaFoldDB" id="A0A255IME8"/>
<dbReference type="RefSeq" id="WP_094377263.1">
    <property type="nucleotide sequence ID" value="NZ_NOKA02000007.1"/>
</dbReference>
<evidence type="ECO:0000313" key="13">
    <source>
        <dbReference type="Proteomes" id="UP000247523"/>
    </source>
</evidence>
<reference evidence="10 13" key="2">
    <citation type="submission" date="2018-05" db="EMBL/GenBank/DDBJ databases">
        <title>Genomic Encyclopedia of Type Strains, Phase IV (KMG-IV): sequencing the most valuable type-strain genomes for metagenomic binning, comparative biology and taxonomic classification.</title>
        <authorList>
            <person name="Goeker M."/>
        </authorList>
    </citation>
    <scope>NUCLEOTIDE SEQUENCE [LARGE SCALE GENOMIC DNA]</scope>
    <source>
        <strain evidence="10 13">DSM 28816</strain>
    </source>
</reference>
<dbReference type="EMBL" id="QICS01000002">
    <property type="protein sequence ID" value="PXV93324.1"/>
    <property type="molecule type" value="Genomic_DNA"/>
</dbReference>
<dbReference type="Pfam" id="PF00005">
    <property type="entry name" value="ABC_tran"/>
    <property type="match status" value="2"/>
</dbReference>
<keyword evidence="4" id="KW-0677">Repeat</keyword>
<dbReference type="CDD" id="cd03215">
    <property type="entry name" value="ABC_Carb_Monos_II"/>
    <property type="match status" value="1"/>
</dbReference>
<proteinExistence type="predicted"/>
<evidence type="ECO:0000256" key="4">
    <source>
        <dbReference type="ARBA" id="ARBA00022737"/>
    </source>
</evidence>
<protein>
    <submittedName>
        <fullName evidence="10 11">ABC transporter ATP-binding protein</fullName>
    </submittedName>
</protein>
<dbReference type="GO" id="GO:0016887">
    <property type="term" value="F:ATP hydrolysis activity"/>
    <property type="evidence" value="ECO:0007669"/>
    <property type="project" value="InterPro"/>
</dbReference>
<evidence type="ECO:0000313" key="12">
    <source>
        <dbReference type="Proteomes" id="UP000216411"/>
    </source>
</evidence>
<dbReference type="OrthoDB" id="9771863at2"/>
<sequence>MEYIIEMLDITKEFPGIIANDNITLQIKTGEIHALLGENGAGKSTLMSVLFGLYQPEKGVIKVKGKEVKVNSPLDANDLGIGMVHQHFKLVHNFTVLQNIVLGMETVKHGLIEMKEARKKVMTLSEKYNLFVDPDALISDITVGMQQRVEILKMLYRDNEILIFDEPTAVLTPQEIDELMNIMRNLTKEGKSIIFITHKLNEIKAVADRCSVLRRGKYIGTVEVSDTDKEMMSEMMVGRKVNLKIDKKEVKPGEVVLEVKELSVKAKKEGHTKNIVNHVSFQVRKGEVVCIAGIDGNGQSELVQAITGISGMDLGKILLNGEDITKKSIRYKNTHGMSHIPEDRHKHGLVLDYTLGENLVLQQYFTPDFQSRGFLKFNKIDEYAKHLIEKYDIRSGQGSITSARSMSGGNQQKAIIAREIDKNPDVLIAVQPTRGLDVGAIEFIHKQIMEQRDNGKAVLLISLELDEVMNLSDRILVIYEGEIVADLDPKKITIKELGLYMAGSKKEEVKHHE</sequence>
<evidence type="ECO:0000256" key="1">
    <source>
        <dbReference type="ARBA" id="ARBA00004202"/>
    </source>
</evidence>
<name>A0A255IME8_9FIRM</name>
<evidence type="ECO:0000313" key="10">
    <source>
        <dbReference type="EMBL" id="PXV93324.1"/>
    </source>
</evidence>
<evidence type="ECO:0000256" key="6">
    <source>
        <dbReference type="ARBA" id="ARBA00022840"/>
    </source>
</evidence>
<evidence type="ECO:0000256" key="5">
    <source>
        <dbReference type="ARBA" id="ARBA00022741"/>
    </source>
</evidence>
<evidence type="ECO:0000256" key="7">
    <source>
        <dbReference type="ARBA" id="ARBA00022967"/>
    </source>
</evidence>
<keyword evidence="12" id="KW-1185">Reference proteome</keyword>
<evidence type="ECO:0000256" key="2">
    <source>
        <dbReference type="ARBA" id="ARBA00022448"/>
    </source>
</evidence>
<keyword evidence="8" id="KW-0472">Membrane</keyword>
<comment type="subcellular location">
    <subcellularLocation>
        <location evidence="1">Cell membrane</location>
        <topology evidence="1">Peripheral membrane protein</topology>
    </subcellularLocation>
</comment>
<feature type="domain" description="ABC transporter" evidence="9">
    <location>
        <begin position="5"/>
        <end position="240"/>
    </location>
</feature>
<dbReference type="InterPro" id="IPR050107">
    <property type="entry name" value="ABC_carbohydrate_import_ATPase"/>
</dbReference>
<evidence type="ECO:0000313" key="11">
    <source>
        <dbReference type="EMBL" id="RDY31977.1"/>
    </source>
</evidence>
<comment type="caution">
    <text evidence="10">The sequence shown here is derived from an EMBL/GenBank/DDBJ whole genome shotgun (WGS) entry which is preliminary data.</text>
</comment>
<dbReference type="CDD" id="cd03216">
    <property type="entry name" value="ABC_Carb_Monos_I"/>
    <property type="match status" value="1"/>
</dbReference>
<gene>
    <name evidence="10" type="ORF">C8E03_10292</name>
    <name evidence="11" type="ORF">CG710_006645</name>
</gene>
<dbReference type="PROSITE" id="PS00211">
    <property type="entry name" value="ABC_TRANSPORTER_1"/>
    <property type="match status" value="1"/>
</dbReference>
<dbReference type="Gene3D" id="3.40.50.300">
    <property type="entry name" value="P-loop containing nucleotide triphosphate hydrolases"/>
    <property type="match status" value="2"/>
</dbReference>
<dbReference type="GO" id="GO:0005886">
    <property type="term" value="C:plasma membrane"/>
    <property type="evidence" value="ECO:0007669"/>
    <property type="project" value="UniProtKB-SubCell"/>
</dbReference>
<dbReference type="PANTHER" id="PTHR43790">
    <property type="entry name" value="CARBOHYDRATE TRANSPORT ATP-BINDING PROTEIN MG119-RELATED"/>
    <property type="match status" value="1"/>
</dbReference>
<reference evidence="11" key="3">
    <citation type="submission" date="2018-07" db="EMBL/GenBank/DDBJ databases">
        <authorList>
            <person name="Quirk P.G."/>
            <person name="Krulwich T.A."/>
        </authorList>
    </citation>
    <scope>NUCLEOTIDE SEQUENCE</scope>
    <source>
        <strain evidence="11">CCRI-19302</strain>
    </source>
</reference>
<dbReference type="Proteomes" id="UP000247523">
    <property type="component" value="Unassembled WGS sequence"/>
</dbReference>
<dbReference type="InterPro" id="IPR003593">
    <property type="entry name" value="AAA+_ATPase"/>
</dbReference>
<dbReference type="PANTHER" id="PTHR43790:SF4">
    <property type="entry name" value="GUANOSINE IMPORT ATP-BINDING PROTEIN NUPO"/>
    <property type="match status" value="1"/>
</dbReference>
<dbReference type="InterPro" id="IPR003439">
    <property type="entry name" value="ABC_transporter-like_ATP-bd"/>
</dbReference>
<dbReference type="GO" id="GO:0005524">
    <property type="term" value="F:ATP binding"/>
    <property type="evidence" value="ECO:0007669"/>
    <property type="project" value="UniProtKB-KW"/>
</dbReference>
<dbReference type="InterPro" id="IPR027417">
    <property type="entry name" value="P-loop_NTPase"/>
</dbReference>
<accession>A0A255IME8</accession>
<keyword evidence="2" id="KW-0813">Transport</keyword>
<keyword evidence="6 10" id="KW-0067">ATP-binding</keyword>
<dbReference type="Proteomes" id="UP000216411">
    <property type="component" value="Unassembled WGS sequence"/>
</dbReference>